<proteinExistence type="inferred from homology"/>
<dbReference type="Pfam" id="PF01154">
    <property type="entry name" value="HMG_CoA_synt_N"/>
    <property type="match status" value="1"/>
</dbReference>
<dbReference type="Pfam" id="PF08540">
    <property type="entry name" value="HMG_CoA_synt_C"/>
    <property type="match status" value="1"/>
</dbReference>
<dbReference type="Gene3D" id="3.40.47.10">
    <property type="match status" value="2"/>
</dbReference>
<keyword evidence="6" id="KW-1185">Reference proteome</keyword>
<evidence type="ECO:0000259" key="3">
    <source>
        <dbReference type="Pfam" id="PF01154"/>
    </source>
</evidence>
<evidence type="ECO:0000313" key="6">
    <source>
        <dbReference type="Proteomes" id="UP000001930"/>
    </source>
</evidence>
<dbReference type="InterPro" id="IPR016039">
    <property type="entry name" value="Thiolase-like"/>
</dbReference>
<evidence type="ECO:0000256" key="2">
    <source>
        <dbReference type="ARBA" id="ARBA00022679"/>
    </source>
</evidence>
<dbReference type="PANTHER" id="PTHR43323">
    <property type="entry name" value="3-HYDROXY-3-METHYLGLUTARYL COENZYME A SYNTHASE"/>
    <property type="match status" value="1"/>
</dbReference>
<dbReference type="CDD" id="cd00827">
    <property type="entry name" value="init_cond_enzymes"/>
    <property type="match status" value="1"/>
</dbReference>
<sequence length="418" mass="45565">MPVGIEAMNVYGGSAALDVSELARHRKLDMSRFANLLMREKAVALPFEDPITFGVNAAKPIVDALSDAERERIEMLITCTESGIDFGKSISTYLHHHLGLNRNCRLFEVKQACYSGTAGFQTAVNFILSQTSPGAKALVVATDISRFMVVEGGDAISEDWSFAEPSAGAGAVAMLVSDAPAVFQLDVGAHGYYGYEVMDTCRPVPDSEAGDSDLSLMSYLECCERAWGEYASRVTGADYRNTFQYLAFHTPFGGMVKGAHRSMMRKVVRARADEAEADFVARVEPGLAYCQRVANVMGATVFLSLASTIDHGDFSTPRRIGLFSYGSGCCSEFFSGVVTQEGQRRLAAMRIGQQLDARYRLSLAEYDALLLGSGAVRFGTRNVELGASLLPGPRAMLAGKNRLVLARIREFHREYVWS</sequence>
<organism evidence="5 6">
    <name type="scientific">Burkholderia thailandensis (strain ATCC 700388 / DSM 13276 / CCUG 48851 / CIP 106301 / E264)</name>
    <dbReference type="NCBI Taxonomy" id="271848"/>
    <lineage>
        <taxon>Bacteria</taxon>
        <taxon>Pseudomonadati</taxon>
        <taxon>Pseudomonadota</taxon>
        <taxon>Betaproteobacteria</taxon>
        <taxon>Burkholderiales</taxon>
        <taxon>Burkholderiaceae</taxon>
        <taxon>Burkholderia</taxon>
        <taxon>pseudomallei group</taxon>
    </lineage>
</organism>
<accession>Q2T4N5</accession>
<dbReference type="GO" id="GO:0006084">
    <property type="term" value="P:acetyl-CoA metabolic process"/>
    <property type="evidence" value="ECO:0007669"/>
    <property type="project" value="InterPro"/>
</dbReference>
<dbReference type="GeneID" id="45119108"/>
<dbReference type="Proteomes" id="UP000001930">
    <property type="component" value="Chromosome II"/>
</dbReference>
<dbReference type="EMBL" id="CP000085">
    <property type="protein sequence ID" value="ABC34601.1"/>
    <property type="molecule type" value="Genomic_DNA"/>
</dbReference>
<dbReference type="SUPFAM" id="SSF53901">
    <property type="entry name" value="Thiolase-like"/>
    <property type="match status" value="2"/>
</dbReference>
<feature type="domain" description="Hydroxymethylglutaryl-coenzyme A synthase N-terminal" evidence="3">
    <location>
        <begin position="3"/>
        <end position="177"/>
    </location>
</feature>
<dbReference type="PANTHER" id="PTHR43323:SF2">
    <property type="entry name" value="HYDROXYMETHYLGLUTARYL-COA SYNTHASE"/>
    <property type="match status" value="1"/>
</dbReference>
<name>Q2T4N5_BURTA</name>
<dbReference type="InterPro" id="IPR013528">
    <property type="entry name" value="HMG_CoA_synth_N"/>
</dbReference>
<gene>
    <name evidence="5" type="ordered locus">BTH_II1670</name>
</gene>
<dbReference type="InterPro" id="IPR013746">
    <property type="entry name" value="HMG_CoA_synt_C_dom"/>
</dbReference>
<comment type="similarity">
    <text evidence="1">Belongs to the thiolase-like superfamily. HMG-CoA synthase family.</text>
</comment>
<keyword evidence="2" id="KW-0808">Transferase</keyword>
<evidence type="ECO:0000256" key="1">
    <source>
        <dbReference type="ARBA" id="ARBA00007061"/>
    </source>
</evidence>
<dbReference type="RefSeq" id="WP_011401355.1">
    <property type="nucleotide sequence ID" value="NC_007650.1"/>
</dbReference>
<dbReference type="KEGG" id="bte:BTH_II1670"/>
<reference evidence="5 6" key="1">
    <citation type="journal article" date="2005" name="BMC Genomics">
        <title>Bacterial genome adaptation to niches: divergence of the potential virulence genes in three Burkholderia species of different survival strategies.</title>
        <authorList>
            <person name="Kim H.S."/>
            <person name="Schell M.A."/>
            <person name="Yu Y."/>
            <person name="Ulrich R.L."/>
            <person name="Sarria S.H."/>
            <person name="Nierman W.C."/>
            <person name="DeShazer D."/>
        </authorList>
    </citation>
    <scope>NUCLEOTIDE SEQUENCE [LARGE SCALE GENOMIC DNA]</scope>
    <source>
        <strain evidence="6">ATCC 700388 / DSM 13276 / CCUG 48851 / CIP 106301 / E264</strain>
    </source>
</reference>
<evidence type="ECO:0000259" key="4">
    <source>
        <dbReference type="Pfam" id="PF08540"/>
    </source>
</evidence>
<protein>
    <submittedName>
        <fullName evidence="5">Polyketide biosynthesis protein</fullName>
    </submittedName>
</protein>
<dbReference type="HOGENOM" id="CLU_008065_3_2_4"/>
<evidence type="ECO:0000313" key="5">
    <source>
        <dbReference type="EMBL" id="ABC34601.1"/>
    </source>
</evidence>
<dbReference type="AlphaFoldDB" id="Q2T4N5"/>
<dbReference type="GO" id="GO:0004421">
    <property type="term" value="F:hydroxymethylglutaryl-CoA synthase activity"/>
    <property type="evidence" value="ECO:0007669"/>
    <property type="project" value="InterPro"/>
</dbReference>
<feature type="domain" description="Hydroxymethylglutaryl-coenzyme A synthase C-terminal" evidence="4">
    <location>
        <begin position="272"/>
        <end position="367"/>
    </location>
</feature>